<protein>
    <submittedName>
        <fullName evidence="1">Uncharacterized protein</fullName>
    </submittedName>
</protein>
<reference evidence="1" key="1">
    <citation type="journal article" date="2020" name="New Phytol.">
        <title>Comparative genomics reveals dynamic genome evolution in host specialist ectomycorrhizal fungi.</title>
        <authorList>
            <person name="Lofgren L.A."/>
            <person name="Nguyen N.H."/>
            <person name="Vilgalys R."/>
            <person name="Ruytinx J."/>
            <person name="Liao H.L."/>
            <person name="Branco S."/>
            <person name="Kuo A."/>
            <person name="LaButti K."/>
            <person name="Lipzen A."/>
            <person name="Andreopoulos W."/>
            <person name="Pangilinan J."/>
            <person name="Riley R."/>
            <person name="Hundley H."/>
            <person name="Na H."/>
            <person name="Barry K."/>
            <person name="Grigoriev I.V."/>
            <person name="Stajich J.E."/>
            <person name="Kennedy P.G."/>
        </authorList>
    </citation>
    <scope>NUCLEOTIDE SEQUENCE</scope>
    <source>
        <strain evidence="1">DOB743</strain>
    </source>
</reference>
<name>A0A9P7D280_9AGAM</name>
<dbReference type="EMBL" id="JABBWD010000027">
    <property type="protein sequence ID" value="KAG1776418.1"/>
    <property type="molecule type" value="Genomic_DNA"/>
</dbReference>
<proteinExistence type="predicted"/>
<dbReference type="InterPro" id="IPR032675">
    <property type="entry name" value="LRR_dom_sf"/>
</dbReference>
<organism evidence="1 2">
    <name type="scientific">Suillus placidus</name>
    <dbReference type="NCBI Taxonomy" id="48579"/>
    <lineage>
        <taxon>Eukaryota</taxon>
        <taxon>Fungi</taxon>
        <taxon>Dikarya</taxon>
        <taxon>Basidiomycota</taxon>
        <taxon>Agaricomycotina</taxon>
        <taxon>Agaricomycetes</taxon>
        <taxon>Agaricomycetidae</taxon>
        <taxon>Boletales</taxon>
        <taxon>Suillineae</taxon>
        <taxon>Suillaceae</taxon>
        <taxon>Suillus</taxon>
    </lineage>
</organism>
<comment type="caution">
    <text evidence="1">The sequence shown here is derived from an EMBL/GenBank/DDBJ whole genome shotgun (WGS) entry which is preliminary data.</text>
</comment>
<evidence type="ECO:0000313" key="2">
    <source>
        <dbReference type="Proteomes" id="UP000714275"/>
    </source>
</evidence>
<gene>
    <name evidence="1" type="ORF">EV702DRAFT_1029657</name>
</gene>
<dbReference type="OrthoDB" id="3255541at2759"/>
<accession>A0A9P7D280</accession>
<evidence type="ECO:0000313" key="1">
    <source>
        <dbReference type="EMBL" id="KAG1776418.1"/>
    </source>
</evidence>
<dbReference type="AlphaFoldDB" id="A0A9P7D280"/>
<sequence>MEVDMWLCFVRPSKLFESQLDPKVPGTSMEVDGADQRVHNGSGIASLLPASTRCIMIAELRLKILDLVAPLVSTVGRLPKFERGMEFKLKFVRKTLLALALTCKSFTGPALDILWRHLGGLEPLIRCLPQSLWKQDNMKLEFQRTMTLDDWSIFCKYNYRIHSLVNQFHSSYVNDEMICDIEIWRALSCPPFSFPLLPNLTSLTWTEASDETFQYIRLFITPQLTMLHIHAWSSAFDTFGPSEQSIMSSIPKSCPSVSNFSLVIDAGQSIRPRDTSTLLQCWSHLTSVRTEMVSAAGILHLSSLPSLRVLKFQLPPTPISAATQRLLQRPAFCALQELDVTCKSLVILKAFLEKITVAPKVLSFTITHGVDSVRALPASISHIANGCAHSSLQAVQFSIINEPVDSNALIEAEAFQPLFAFHNLRKLKFQAHGHCIVRMDDAALLEMAKAWPLLEELYIIRYGQSSHQVTPNAFVLLLQHCPRLVSVSLTIDWSTIDVHAIPTEIPCERFSHKALSHVFCAGSRINYPINIAVFISAIAPNINSIEAWNRGTHEDDDDLVDSPAWNLVPDSTKIFTVVRHQETIMMLMR</sequence>
<keyword evidence="2" id="KW-1185">Reference proteome</keyword>
<dbReference type="Gene3D" id="3.80.10.10">
    <property type="entry name" value="Ribonuclease Inhibitor"/>
    <property type="match status" value="1"/>
</dbReference>
<dbReference type="Proteomes" id="UP000714275">
    <property type="component" value="Unassembled WGS sequence"/>
</dbReference>